<protein>
    <recommendedName>
        <fullName evidence="10">L-threonylcarbamoyladenylate synthase</fullName>
        <ecNumber evidence="3">2.7.7.87</ecNumber>
    </recommendedName>
    <alternativeName>
        <fullName evidence="10">L-threonylcarbamoyladenylate synthase</fullName>
    </alternativeName>
</protein>
<dbReference type="Proteomes" id="UP000182284">
    <property type="component" value="Unassembled WGS sequence"/>
</dbReference>
<evidence type="ECO:0000256" key="7">
    <source>
        <dbReference type="ARBA" id="ARBA00022695"/>
    </source>
</evidence>
<dbReference type="GO" id="GO:0008033">
    <property type="term" value="P:tRNA processing"/>
    <property type="evidence" value="ECO:0007669"/>
    <property type="project" value="UniProtKB-KW"/>
</dbReference>
<dbReference type="Gene3D" id="3.90.870.10">
    <property type="entry name" value="DHBP synthase"/>
    <property type="match status" value="1"/>
</dbReference>
<evidence type="ECO:0000256" key="8">
    <source>
        <dbReference type="ARBA" id="ARBA00022741"/>
    </source>
</evidence>
<dbReference type="NCBIfam" id="TIGR00057">
    <property type="entry name" value="L-threonylcarbamoyladenylate synthase"/>
    <property type="match status" value="1"/>
</dbReference>
<evidence type="ECO:0000256" key="11">
    <source>
        <dbReference type="ARBA" id="ARBA00048366"/>
    </source>
</evidence>
<dbReference type="GO" id="GO:0005737">
    <property type="term" value="C:cytoplasm"/>
    <property type="evidence" value="ECO:0007669"/>
    <property type="project" value="UniProtKB-SubCell"/>
</dbReference>
<evidence type="ECO:0000256" key="1">
    <source>
        <dbReference type="ARBA" id="ARBA00004496"/>
    </source>
</evidence>
<dbReference type="InterPro" id="IPR017945">
    <property type="entry name" value="DHBP_synth_RibB-like_a/b_dom"/>
</dbReference>
<evidence type="ECO:0000256" key="4">
    <source>
        <dbReference type="ARBA" id="ARBA00022490"/>
    </source>
</evidence>
<dbReference type="InterPro" id="IPR006070">
    <property type="entry name" value="Sua5-like_dom"/>
</dbReference>
<evidence type="ECO:0000313" key="13">
    <source>
        <dbReference type="EMBL" id="SDE92685.1"/>
    </source>
</evidence>
<evidence type="ECO:0000256" key="9">
    <source>
        <dbReference type="ARBA" id="ARBA00022840"/>
    </source>
</evidence>
<dbReference type="GO" id="GO:0000049">
    <property type="term" value="F:tRNA binding"/>
    <property type="evidence" value="ECO:0007669"/>
    <property type="project" value="TreeGrafter"/>
</dbReference>
<dbReference type="RefSeq" id="WP_074641127.1">
    <property type="nucleotide sequence ID" value="NZ_FNBL01000001.1"/>
</dbReference>
<dbReference type="AlphaFoldDB" id="A0A1G7GX49"/>
<dbReference type="OrthoDB" id="9814580at2"/>
<dbReference type="GO" id="GO:0006450">
    <property type="term" value="P:regulation of translational fidelity"/>
    <property type="evidence" value="ECO:0007669"/>
    <property type="project" value="TreeGrafter"/>
</dbReference>
<keyword evidence="5" id="KW-0808">Transferase</keyword>
<dbReference type="EC" id="2.7.7.87" evidence="3"/>
<dbReference type="PROSITE" id="PS51163">
    <property type="entry name" value="YRDC"/>
    <property type="match status" value="1"/>
</dbReference>
<comment type="catalytic activity">
    <reaction evidence="11">
        <text>L-threonine + hydrogencarbonate + ATP = L-threonylcarbamoyladenylate + diphosphate + H2O</text>
        <dbReference type="Rhea" id="RHEA:36407"/>
        <dbReference type="ChEBI" id="CHEBI:15377"/>
        <dbReference type="ChEBI" id="CHEBI:17544"/>
        <dbReference type="ChEBI" id="CHEBI:30616"/>
        <dbReference type="ChEBI" id="CHEBI:33019"/>
        <dbReference type="ChEBI" id="CHEBI:57926"/>
        <dbReference type="ChEBI" id="CHEBI:73682"/>
        <dbReference type="EC" id="2.7.7.87"/>
    </reaction>
</comment>
<proteinExistence type="inferred from homology"/>
<gene>
    <name evidence="13" type="ORF">SAMN04488117_101753</name>
</gene>
<comment type="subcellular location">
    <subcellularLocation>
        <location evidence="1">Cytoplasm</location>
    </subcellularLocation>
</comment>
<dbReference type="SUPFAM" id="SSF55821">
    <property type="entry name" value="YrdC/RibB"/>
    <property type="match status" value="1"/>
</dbReference>
<evidence type="ECO:0000256" key="2">
    <source>
        <dbReference type="ARBA" id="ARBA00007663"/>
    </source>
</evidence>
<evidence type="ECO:0000256" key="5">
    <source>
        <dbReference type="ARBA" id="ARBA00022679"/>
    </source>
</evidence>
<keyword evidence="6" id="KW-0819">tRNA processing</keyword>
<dbReference type="PANTHER" id="PTHR17490">
    <property type="entry name" value="SUA5"/>
    <property type="match status" value="1"/>
</dbReference>
<feature type="domain" description="YrdC-like" evidence="12">
    <location>
        <begin position="2"/>
        <end position="187"/>
    </location>
</feature>
<keyword evidence="8" id="KW-0547">Nucleotide-binding</keyword>
<evidence type="ECO:0000256" key="10">
    <source>
        <dbReference type="ARBA" id="ARBA00029774"/>
    </source>
</evidence>
<dbReference type="PANTHER" id="PTHR17490:SF16">
    <property type="entry name" value="THREONYLCARBAMOYL-AMP SYNTHASE"/>
    <property type="match status" value="1"/>
</dbReference>
<keyword evidence="9" id="KW-0067">ATP-binding</keyword>
<name>A0A1G7GX49_9RHOB</name>
<comment type="similarity">
    <text evidence="2">Belongs to the SUA5 family.</text>
</comment>
<accession>A0A1G7GX49</accession>
<organism evidence="13 14">
    <name type="scientific">Celeribacter baekdonensis</name>
    <dbReference type="NCBI Taxonomy" id="875171"/>
    <lineage>
        <taxon>Bacteria</taxon>
        <taxon>Pseudomonadati</taxon>
        <taxon>Pseudomonadota</taxon>
        <taxon>Alphaproteobacteria</taxon>
        <taxon>Rhodobacterales</taxon>
        <taxon>Roseobacteraceae</taxon>
        <taxon>Celeribacter</taxon>
    </lineage>
</organism>
<evidence type="ECO:0000256" key="6">
    <source>
        <dbReference type="ARBA" id="ARBA00022694"/>
    </source>
</evidence>
<keyword evidence="7" id="KW-0548">Nucleotidyltransferase</keyword>
<dbReference type="GO" id="GO:0061710">
    <property type="term" value="F:L-threonylcarbamoyladenylate synthase"/>
    <property type="evidence" value="ECO:0007669"/>
    <property type="project" value="UniProtKB-EC"/>
</dbReference>
<sequence length="200" mass="20811">MTVSEADIVQCITQGGVVLLPTDTVLGLAVSPRHGAAIDRLYGLKHRPRDKNLPIMVADADQIAMLGAQITPSAQALLSSLFVPGALTIVFGLDPTRAPEWLAGRDEIALRIPNDAQLLAVLRETGPLLVTSANRSGAQTPGTTNEAAAQLNGTPDLIVAGTGRQATPSTIVNCRVTPARIERIGAVSEADIASLLEGLL</sequence>
<dbReference type="EMBL" id="FNBL01000001">
    <property type="protein sequence ID" value="SDE92685.1"/>
    <property type="molecule type" value="Genomic_DNA"/>
</dbReference>
<dbReference type="InterPro" id="IPR050156">
    <property type="entry name" value="TC-AMP_synthase_SUA5"/>
</dbReference>
<dbReference type="Pfam" id="PF01300">
    <property type="entry name" value="Sua5_yciO_yrdC"/>
    <property type="match status" value="1"/>
</dbReference>
<reference evidence="13 14" key="1">
    <citation type="submission" date="2016-10" db="EMBL/GenBank/DDBJ databases">
        <authorList>
            <person name="de Groot N.N."/>
        </authorList>
    </citation>
    <scope>NUCLEOTIDE SEQUENCE [LARGE SCALE GENOMIC DNA]</scope>
    <source>
        <strain evidence="13 14">DSM 27375</strain>
    </source>
</reference>
<evidence type="ECO:0000313" key="14">
    <source>
        <dbReference type="Proteomes" id="UP000182284"/>
    </source>
</evidence>
<evidence type="ECO:0000256" key="3">
    <source>
        <dbReference type="ARBA" id="ARBA00012584"/>
    </source>
</evidence>
<evidence type="ECO:0000259" key="12">
    <source>
        <dbReference type="PROSITE" id="PS51163"/>
    </source>
</evidence>
<dbReference type="GO" id="GO:0005524">
    <property type="term" value="F:ATP binding"/>
    <property type="evidence" value="ECO:0007669"/>
    <property type="project" value="UniProtKB-KW"/>
</dbReference>
<keyword evidence="4" id="KW-0963">Cytoplasm</keyword>
<dbReference type="GO" id="GO:0003725">
    <property type="term" value="F:double-stranded RNA binding"/>
    <property type="evidence" value="ECO:0007669"/>
    <property type="project" value="InterPro"/>
</dbReference>